<evidence type="ECO:0000313" key="2">
    <source>
        <dbReference type="Proteomes" id="UP001575105"/>
    </source>
</evidence>
<evidence type="ECO:0000313" key="1">
    <source>
        <dbReference type="EMBL" id="MFA9477531.1"/>
    </source>
</evidence>
<organism evidence="1 2">
    <name type="scientific">Natronomicrosphaera hydrolytica</name>
    <dbReference type="NCBI Taxonomy" id="3242702"/>
    <lineage>
        <taxon>Bacteria</taxon>
        <taxon>Pseudomonadati</taxon>
        <taxon>Planctomycetota</taxon>
        <taxon>Phycisphaerae</taxon>
        <taxon>Phycisphaerales</taxon>
        <taxon>Phycisphaeraceae</taxon>
        <taxon>Natronomicrosphaera</taxon>
    </lineage>
</organism>
<dbReference type="InterPro" id="IPR011322">
    <property type="entry name" value="N-reg_PII-like_a/b"/>
</dbReference>
<keyword evidence="2" id="KW-1185">Reference proteome</keyword>
<gene>
    <name evidence="1" type="ORF">ACERK3_04400</name>
</gene>
<dbReference type="InterPro" id="IPR002187">
    <property type="entry name" value="N-reg_PII"/>
</dbReference>
<name>A0ABV4U1W1_9BACT</name>
<dbReference type="InterPro" id="IPR015867">
    <property type="entry name" value="N-reg_PII/ATP_PRibTrfase_C"/>
</dbReference>
<dbReference type="Pfam" id="PF00543">
    <property type="entry name" value="P-II"/>
    <property type="match status" value="1"/>
</dbReference>
<dbReference type="Proteomes" id="UP001575105">
    <property type="component" value="Unassembled WGS sequence"/>
</dbReference>
<comment type="caution">
    <text evidence="1">The sequence shown here is derived from an EMBL/GenBank/DDBJ whole genome shotgun (WGS) entry which is preliminary data.</text>
</comment>
<protein>
    <submittedName>
        <fullName evidence="1">P-II family nitrogen regulator</fullName>
    </submittedName>
</protein>
<proteinExistence type="predicted"/>
<dbReference type="SUPFAM" id="SSF54913">
    <property type="entry name" value="GlnB-like"/>
    <property type="match status" value="1"/>
</dbReference>
<dbReference type="PROSITE" id="PS51343">
    <property type="entry name" value="PII_GLNB_DOM"/>
    <property type="match status" value="1"/>
</dbReference>
<dbReference type="RefSeq" id="WP_425344453.1">
    <property type="nucleotide sequence ID" value="NZ_JBGUBD010000002.1"/>
</dbReference>
<dbReference type="Gene3D" id="3.30.70.120">
    <property type="match status" value="1"/>
</dbReference>
<reference evidence="1 2" key="1">
    <citation type="submission" date="2024-08" db="EMBL/GenBank/DDBJ databases">
        <title>Whole-genome sequencing of halo(alkali)philic microorganisms from hypersaline lakes.</title>
        <authorList>
            <person name="Sorokin D.Y."/>
            <person name="Merkel A.Y."/>
            <person name="Messina E."/>
            <person name="Yakimov M."/>
        </authorList>
    </citation>
    <scope>NUCLEOTIDE SEQUENCE [LARGE SCALE GENOMIC DNA]</scope>
    <source>
        <strain evidence="1 2">AB-hyl4</strain>
    </source>
</reference>
<sequence length="99" mass="10565">MTLQPMKRIEIVIDSPHLPDVLEALRAAAVSGYTVLPGVAGYGERGEQYADEVSGASTNAYVLVAIPEQMVSVIVDAVEPLLRQSGGVCLVSDCQWLVH</sequence>
<accession>A0ABV4U1W1</accession>
<dbReference type="EMBL" id="JBGUBD010000002">
    <property type="protein sequence ID" value="MFA9477531.1"/>
    <property type="molecule type" value="Genomic_DNA"/>
</dbReference>